<dbReference type="STRING" id="511.UZ73_07200"/>
<dbReference type="Pfam" id="PF17935">
    <property type="entry name" value="TetR_C_27"/>
    <property type="match status" value="1"/>
</dbReference>
<dbReference type="InterPro" id="IPR001647">
    <property type="entry name" value="HTH_TetR"/>
</dbReference>
<dbReference type="InterPro" id="IPR050109">
    <property type="entry name" value="HTH-type_TetR-like_transc_reg"/>
</dbReference>
<reference evidence="7 8" key="1">
    <citation type="submission" date="2018-05" db="EMBL/GenBank/DDBJ databases">
        <title>Genome Sequence of an Efficient Indole-Degrading Bacterium, Alcaligenes sp.YBY.</title>
        <authorList>
            <person name="Yang B."/>
        </authorList>
    </citation>
    <scope>NUCLEOTIDE SEQUENCE [LARGE SCALE GENOMIC DNA]</scope>
    <source>
        <strain evidence="7 8">YBY</strain>
    </source>
</reference>
<keyword evidence="2" id="KW-0805">Transcription regulation</keyword>
<protein>
    <submittedName>
        <fullName evidence="7">TetR/AcrR family transcriptional regulator</fullName>
    </submittedName>
</protein>
<evidence type="ECO:0000256" key="1">
    <source>
        <dbReference type="ARBA" id="ARBA00022491"/>
    </source>
</evidence>
<keyword evidence="3 5" id="KW-0238">DNA-binding</keyword>
<dbReference type="Gene3D" id="1.10.357.10">
    <property type="entry name" value="Tetracycline Repressor, domain 2"/>
    <property type="match status" value="1"/>
</dbReference>
<evidence type="ECO:0000256" key="5">
    <source>
        <dbReference type="PROSITE-ProRule" id="PRU00335"/>
    </source>
</evidence>
<dbReference type="InterPro" id="IPR041478">
    <property type="entry name" value="TetR_C_27"/>
</dbReference>
<keyword evidence="4" id="KW-0804">Transcription</keyword>
<dbReference type="InterPro" id="IPR036271">
    <property type="entry name" value="Tet_transcr_reg_TetR-rel_C_sf"/>
</dbReference>
<dbReference type="GO" id="GO:0000976">
    <property type="term" value="F:transcription cis-regulatory region binding"/>
    <property type="evidence" value="ECO:0007669"/>
    <property type="project" value="TreeGrafter"/>
</dbReference>
<sequence length="203" mass="22983">MPASTLGQRGPTEHHRREQIIEQANTHFRLYGYRKTSVASLAKSIGVSSAYLYRFFDSKQAIGQAICHSVLNGMHVQLQQIVEGDLPPIERLRHFIETACNLSLELFLQEGRMQEVVIEALQNNWATVDQHREDLLTQITALVRAGRESGDFERRTPLDEVVQGILFALTACLHPVLLEIHPPEKTRQGLLVVTQLILRSLMP</sequence>
<dbReference type="GeneID" id="29370683"/>
<dbReference type="GO" id="GO:0003700">
    <property type="term" value="F:DNA-binding transcription factor activity"/>
    <property type="evidence" value="ECO:0007669"/>
    <property type="project" value="TreeGrafter"/>
</dbReference>
<dbReference type="PANTHER" id="PTHR30055">
    <property type="entry name" value="HTH-TYPE TRANSCRIPTIONAL REGULATOR RUTR"/>
    <property type="match status" value="1"/>
</dbReference>
<gene>
    <name evidence="7" type="ORF">DF183_08305</name>
</gene>
<evidence type="ECO:0000259" key="6">
    <source>
        <dbReference type="PROSITE" id="PS50977"/>
    </source>
</evidence>
<dbReference type="KEGG" id="afa:UZ73_07200"/>
<dbReference type="AlphaFoldDB" id="A0A2U2BL59"/>
<comment type="caution">
    <text evidence="7">The sequence shown here is derived from an EMBL/GenBank/DDBJ whole genome shotgun (WGS) entry which is preliminary data.</text>
</comment>
<dbReference type="Proteomes" id="UP000245216">
    <property type="component" value="Unassembled WGS sequence"/>
</dbReference>
<dbReference type="InterPro" id="IPR009057">
    <property type="entry name" value="Homeodomain-like_sf"/>
</dbReference>
<accession>A0A2U2BL59</accession>
<evidence type="ECO:0000256" key="4">
    <source>
        <dbReference type="ARBA" id="ARBA00023163"/>
    </source>
</evidence>
<feature type="DNA-binding region" description="H-T-H motif" evidence="5">
    <location>
        <begin position="37"/>
        <end position="56"/>
    </location>
</feature>
<dbReference type="RefSeq" id="WP_045930902.1">
    <property type="nucleotide sequence ID" value="NZ_CAXOJJ010000013.1"/>
</dbReference>
<dbReference type="EMBL" id="QEXO01000002">
    <property type="protein sequence ID" value="PWE14697.1"/>
    <property type="molecule type" value="Genomic_DNA"/>
</dbReference>
<dbReference type="SUPFAM" id="SSF48498">
    <property type="entry name" value="Tetracyclin repressor-like, C-terminal domain"/>
    <property type="match status" value="1"/>
</dbReference>
<reference evidence="7 8" key="2">
    <citation type="submission" date="2018-05" db="EMBL/GenBank/DDBJ databases">
        <authorList>
            <person name="Lanie J.A."/>
            <person name="Ng W.-L."/>
            <person name="Kazmierczak K.M."/>
            <person name="Andrzejewski T.M."/>
            <person name="Davidsen T.M."/>
            <person name="Wayne K.J."/>
            <person name="Tettelin H."/>
            <person name="Glass J.I."/>
            <person name="Rusch D."/>
            <person name="Podicherti R."/>
            <person name="Tsui H.-C.T."/>
            <person name="Winkler M.E."/>
        </authorList>
    </citation>
    <scope>NUCLEOTIDE SEQUENCE [LARGE SCALE GENOMIC DNA]</scope>
    <source>
        <strain evidence="7 8">YBY</strain>
    </source>
</reference>
<keyword evidence="1" id="KW-0678">Repressor</keyword>
<feature type="domain" description="HTH tetR-type" evidence="6">
    <location>
        <begin position="14"/>
        <end position="74"/>
    </location>
</feature>
<evidence type="ECO:0000313" key="8">
    <source>
        <dbReference type="Proteomes" id="UP000245216"/>
    </source>
</evidence>
<dbReference type="PROSITE" id="PS50977">
    <property type="entry name" value="HTH_TETR_2"/>
    <property type="match status" value="1"/>
</dbReference>
<name>A0A2U2BL59_ALCFA</name>
<dbReference type="PANTHER" id="PTHR30055:SF234">
    <property type="entry name" value="HTH-TYPE TRANSCRIPTIONAL REGULATOR BETI"/>
    <property type="match status" value="1"/>
</dbReference>
<organism evidence="7 8">
    <name type="scientific">Alcaligenes faecalis</name>
    <dbReference type="NCBI Taxonomy" id="511"/>
    <lineage>
        <taxon>Bacteria</taxon>
        <taxon>Pseudomonadati</taxon>
        <taxon>Pseudomonadota</taxon>
        <taxon>Betaproteobacteria</taxon>
        <taxon>Burkholderiales</taxon>
        <taxon>Alcaligenaceae</taxon>
        <taxon>Alcaligenes</taxon>
    </lineage>
</organism>
<dbReference type="SUPFAM" id="SSF46689">
    <property type="entry name" value="Homeodomain-like"/>
    <property type="match status" value="1"/>
</dbReference>
<evidence type="ECO:0000313" key="7">
    <source>
        <dbReference type="EMBL" id="PWE14697.1"/>
    </source>
</evidence>
<dbReference type="Pfam" id="PF00440">
    <property type="entry name" value="TetR_N"/>
    <property type="match status" value="1"/>
</dbReference>
<evidence type="ECO:0000256" key="2">
    <source>
        <dbReference type="ARBA" id="ARBA00023015"/>
    </source>
</evidence>
<dbReference type="InterPro" id="IPR023772">
    <property type="entry name" value="DNA-bd_HTH_TetR-type_CS"/>
</dbReference>
<proteinExistence type="predicted"/>
<dbReference type="PROSITE" id="PS01081">
    <property type="entry name" value="HTH_TETR_1"/>
    <property type="match status" value="1"/>
</dbReference>
<evidence type="ECO:0000256" key="3">
    <source>
        <dbReference type="ARBA" id="ARBA00023125"/>
    </source>
</evidence>